<dbReference type="FunFam" id="2.60.120.1440:FF:000001">
    <property type="entry name" value="Putative anti-sigma factor"/>
    <property type="match status" value="1"/>
</dbReference>
<evidence type="ECO:0000313" key="4">
    <source>
        <dbReference type="EMBL" id="SIO07384.1"/>
    </source>
</evidence>
<keyword evidence="1" id="KW-0472">Membrane</keyword>
<evidence type="ECO:0000256" key="1">
    <source>
        <dbReference type="SAM" id="Phobius"/>
    </source>
</evidence>
<evidence type="ECO:0000259" key="2">
    <source>
        <dbReference type="Pfam" id="PF04773"/>
    </source>
</evidence>
<keyword evidence="1" id="KW-1133">Transmembrane helix</keyword>
<evidence type="ECO:0000259" key="3">
    <source>
        <dbReference type="Pfam" id="PF16344"/>
    </source>
</evidence>
<dbReference type="AlphaFoldDB" id="A0A1N6GIQ3"/>
<dbReference type="EMBL" id="FSRA01000001">
    <property type="protein sequence ID" value="SIO07384.1"/>
    <property type="molecule type" value="Genomic_DNA"/>
</dbReference>
<dbReference type="STRING" id="536979.SAMN04488055_2794"/>
<dbReference type="Pfam" id="PF16344">
    <property type="entry name" value="FecR_C"/>
    <property type="match status" value="1"/>
</dbReference>
<dbReference type="RefSeq" id="WP_074239819.1">
    <property type="nucleotide sequence ID" value="NZ_FSRA01000001.1"/>
</dbReference>
<dbReference type="InterPro" id="IPR006860">
    <property type="entry name" value="FecR"/>
</dbReference>
<dbReference type="Proteomes" id="UP000185003">
    <property type="component" value="Unassembled WGS sequence"/>
</dbReference>
<gene>
    <name evidence="4" type="ORF">SAMN04488055_2794</name>
</gene>
<keyword evidence="5" id="KW-1185">Reference proteome</keyword>
<evidence type="ECO:0000313" key="5">
    <source>
        <dbReference type="Proteomes" id="UP000185003"/>
    </source>
</evidence>
<proteinExistence type="predicted"/>
<dbReference type="OrthoDB" id="1099963at2"/>
<dbReference type="InterPro" id="IPR032508">
    <property type="entry name" value="FecR_C"/>
</dbReference>
<organism evidence="4 5">
    <name type="scientific">Chitinophaga niabensis</name>
    <dbReference type="NCBI Taxonomy" id="536979"/>
    <lineage>
        <taxon>Bacteria</taxon>
        <taxon>Pseudomonadati</taxon>
        <taxon>Bacteroidota</taxon>
        <taxon>Chitinophagia</taxon>
        <taxon>Chitinophagales</taxon>
        <taxon>Chitinophagaceae</taxon>
        <taxon>Chitinophaga</taxon>
    </lineage>
</organism>
<keyword evidence="1" id="KW-0812">Transmembrane</keyword>
<dbReference type="PANTHER" id="PTHR30273">
    <property type="entry name" value="PERIPLASMIC SIGNAL SENSOR AND SIGMA FACTOR ACTIVATOR FECR-RELATED"/>
    <property type="match status" value="1"/>
</dbReference>
<dbReference type="GO" id="GO:0016989">
    <property type="term" value="F:sigma factor antagonist activity"/>
    <property type="evidence" value="ECO:0007669"/>
    <property type="project" value="TreeGrafter"/>
</dbReference>
<dbReference type="InterPro" id="IPR012373">
    <property type="entry name" value="Ferrdict_sens_TM"/>
</dbReference>
<dbReference type="Gene3D" id="3.55.50.30">
    <property type="match status" value="1"/>
</dbReference>
<dbReference type="PIRSF" id="PIRSF018266">
    <property type="entry name" value="FecR"/>
    <property type="match status" value="1"/>
</dbReference>
<name>A0A1N6GIQ3_9BACT</name>
<dbReference type="Pfam" id="PF04773">
    <property type="entry name" value="FecR"/>
    <property type="match status" value="1"/>
</dbReference>
<feature type="domain" description="Protein FecR C-terminal" evidence="3">
    <location>
        <begin position="310"/>
        <end position="377"/>
    </location>
</feature>
<reference evidence="4 5" key="1">
    <citation type="submission" date="2016-11" db="EMBL/GenBank/DDBJ databases">
        <authorList>
            <person name="Jaros S."/>
            <person name="Januszkiewicz K."/>
            <person name="Wedrychowicz H."/>
        </authorList>
    </citation>
    <scope>NUCLEOTIDE SEQUENCE [LARGE SCALE GENOMIC DNA]</scope>
    <source>
        <strain evidence="4 5">DSM 24787</strain>
    </source>
</reference>
<protein>
    <submittedName>
        <fullName evidence="4">FecR protein</fullName>
    </submittedName>
</protein>
<accession>A0A1N6GIQ3</accession>
<sequence length="379" mass="41317">MDKEALQQLLEKISDGTATDAEIALYNSYYIAAERAAIASGVELPDDEGIAVQMRENIQRRIAPKKRPFPVRYRYLAAAAVLAGAIVTGFLLFQPGATLYHTPSTVTVSSPEIPAGGDKAVLTLSNGKQVLLNDVNAGDIAKQAGLRIYKTASGEIVYEATGNGTDTGLNHIATPRGGQYRIVLQDGSKVWLNAASSLSYPASFPKEERKVTLSGEAYFEVAKDAGRPFKVITPSQRVDVLGTNFNVNAYPENATVHTTLLEGSVSITANASTQKTILKPGEQARLNNQTGSLLKSMVNAQDAIAWKNGYFVFNDTYLAEVLLQLSRWYDVQIDPATIPTIRYTGVIPRNEPLAKVLDMLEFTGDQQFYIENKTIKIKH</sequence>
<dbReference type="Gene3D" id="2.60.120.1440">
    <property type="match status" value="1"/>
</dbReference>
<feature type="transmembrane region" description="Helical" evidence="1">
    <location>
        <begin position="75"/>
        <end position="93"/>
    </location>
</feature>
<dbReference type="PANTHER" id="PTHR30273:SF2">
    <property type="entry name" value="PROTEIN FECR"/>
    <property type="match status" value="1"/>
</dbReference>
<feature type="domain" description="FecR protein" evidence="2">
    <location>
        <begin position="172"/>
        <end position="265"/>
    </location>
</feature>